<evidence type="ECO:0000313" key="5">
    <source>
        <dbReference type="EnsemblMetazoa" id="LLOJ009120-PA"/>
    </source>
</evidence>
<dbReference type="InterPro" id="IPR050327">
    <property type="entry name" value="Proton-linked_MCT"/>
</dbReference>
<feature type="transmembrane region" description="Helical" evidence="3">
    <location>
        <begin position="504"/>
        <end position="529"/>
    </location>
</feature>
<proteinExistence type="predicted"/>
<feature type="transmembrane region" description="Helical" evidence="3">
    <location>
        <begin position="103"/>
        <end position="121"/>
    </location>
</feature>
<dbReference type="EMBL" id="AJWK01031187">
    <property type="status" value="NOT_ANNOTATED_CDS"/>
    <property type="molecule type" value="Genomic_DNA"/>
</dbReference>
<evidence type="ECO:0000256" key="1">
    <source>
        <dbReference type="ARBA" id="ARBA00004141"/>
    </source>
</evidence>
<dbReference type="InterPro" id="IPR036259">
    <property type="entry name" value="MFS_trans_sf"/>
</dbReference>
<organism evidence="5 6">
    <name type="scientific">Lutzomyia longipalpis</name>
    <name type="common">Sand fly</name>
    <dbReference type="NCBI Taxonomy" id="7200"/>
    <lineage>
        <taxon>Eukaryota</taxon>
        <taxon>Metazoa</taxon>
        <taxon>Ecdysozoa</taxon>
        <taxon>Arthropoda</taxon>
        <taxon>Hexapoda</taxon>
        <taxon>Insecta</taxon>
        <taxon>Pterygota</taxon>
        <taxon>Neoptera</taxon>
        <taxon>Endopterygota</taxon>
        <taxon>Diptera</taxon>
        <taxon>Nematocera</taxon>
        <taxon>Psychodoidea</taxon>
        <taxon>Psychodidae</taxon>
        <taxon>Lutzomyia</taxon>
        <taxon>Lutzomyia</taxon>
    </lineage>
</organism>
<keyword evidence="3" id="KW-1133">Transmembrane helix</keyword>
<dbReference type="VEuPathDB" id="VectorBase:LLOJ009120"/>
<dbReference type="VEuPathDB" id="VectorBase:LLONM1_001238"/>
<feature type="transmembrane region" description="Helical" evidence="3">
    <location>
        <begin position="592"/>
        <end position="617"/>
    </location>
</feature>
<dbReference type="AlphaFoldDB" id="A0A1B0CVT5"/>
<dbReference type="PROSITE" id="PS50850">
    <property type="entry name" value="MFS"/>
    <property type="match status" value="1"/>
</dbReference>
<dbReference type="EnsemblMetazoa" id="LLOJ009120-RA">
    <property type="protein sequence ID" value="LLOJ009120-PA"/>
    <property type="gene ID" value="LLOJ009120"/>
</dbReference>
<feature type="transmembrane region" description="Helical" evidence="3">
    <location>
        <begin position="192"/>
        <end position="210"/>
    </location>
</feature>
<feature type="region of interest" description="Disordered" evidence="2">
    <location>
        <begin position="1"/>
        <end position="30"/>
    </location>
</feature>
<dbReference type="SUPFAM" id="SSF103473">
    <property type="entry name" value="MFS general substrate transporter"/>
    <property type="match status" value="1"/>
</dbReference>
<comment type="subcellular location">
    <subcellularLocation>
        <location evidence="1">Membrane</location>
        <topology evidence="1">Multi-pass membrane protein</topology>
    </subcellularLocation>
</comment>
<dbReference type="InterPro" id="IPR020846">
    <property type="entry name" value="MFS_dom"/>
</dbReference>
<accession>A0A1B0CVT5</accession>
<reference evidence="5" key="1">
    <citation type="submission" date="2020-05" db="UniProtKB">
        <authorList>
            <consortium name="EnsemblMetazoa"/>
        </authorList>
    </citation>
    <scope>IDENTIFICATION</scope>
    <source>
        <strain evidence="5">Jacobina</strain>
    </source>
</reference>
<dbReference type="Pfam" id="PF07690">
    <property type="entry name" value="MFS_1"/>
    <property type="match status" value="2"/>
</dbReference>
<name>A0A1B0CVT5_LUTLO</name>
<evidence type="ECO:0000259" key="4">
    <source>
        <dbReference type="PROSITE" id="PS50850"/>
    </source>
</evidence>
<keyword evidence="6" id="KW-1185">Reference proteome</keyword>
<protein>
    <recommendedName>
        <fullName evidence="4">Major facilitator superfamily (MFS) profile domain-containing protein</fullName>
    </recommendedName>
</protein>
<feature type="domain" description="Major facilitator superfamily (MFS) profile" evidence="4">
    <location>
        <begin position="503"/>
        <end position="697"/>
    </location>
</feature>
<dbReference type="InterPro" id="IPR011701">
    <property type="entry name" value="MFS"/>
</dbReference>
<feature type="transmembrane region" description="Helical" evidence="3">
    <location>
        <begin position="127"/>
        <end position="149"/>
    </location>
</feature>
<evidence type="ECO:0000256" key="3">
    <source>
        <dbReference type="SAM" id="Phobius"/>
    </source>
</evidence>
<feature type="transmembrane region" description="Helical" evidence="3">
    <location>
        <begin position="161"/>
        <end position="180"/>
    </location>
</feature>
<dbReference type="Gene3D" id="1.20.1250.20">
    <property type="entry name" value="MFS general substrate transporter like domains"/>
    <property type="match status" value="2"/>
</dbReference>
<feature type="transmembrane region" description="Helical" evidence="3">
    <location>
        <begin position="629"/>
        <end position="651"/>
    </location>
</feature>
<evidence type="ECO:0000256" key="2">
    <source>
        <dbReference type="SAM" id="MobiDB-lite"/>
    </source>
</evidence>
<feature type="compositionally biased region" description="Basic and acidic residues" evidence="2">
    <location>
        <begin position="1"/>
        <end position="10"/>
    </location>
</feature>
<dbReference type="GO" id="GO:0008028">
    <property type="term" value="F:monocarboxylic acid transmembrane transporter activity"/>
    <property type="evidence" value="ECO:0007669"/>
    <property type="project" value="TreeGrafter"/>
</dbReference>
<dbReference type="PANTHER" id="PTHR11360:SF8">
    <property type="entry name" value="BCDNA.LD28120-RELATED"/>
    <property type="match status" value="1"/>
</dbReference>
<sequence length="697" mass="77864">MEKTTKEITEITKGQPLRAPKKKKNRSQLGPNFVAPDGGWGWVVAIAAGFSNLVTLPVFQQCGLLFRERFQALELAVRRSRQSSTFTSLANGPLFRRFTYRQVAYGAAFVAVSGLLLTSIADSFITYVITFSILYGIGSGVNMSSNALALNTYFKEKRRMATSFSWTVTALGPIVLPHLITFTLKEYGVQGSVLIFAGIACHTFATASIFQPAQWHSRHHRGDQENLLAKTPKDSNEECEYCKSLKKKQNGVFPYIYNSDDPNVTGYEIIDPGTPMLALANDGWYSGSGMRSAYGSKWSLTSTKTSKLDGESKKTSAKASTQNLVLSTRPSFVNLGTFTEGVGRRDRRPTKPRIEEADVEDCPSLKAPQDLSELEKTTLPATPAVFVQPPPYEDGKYIRDNYSLRSLKYPDNDRRRKSNTFSVEKEVLKEASRRLEMYLNEGRKKSTAGDKCTCEKGIKTPNNSLHDEPICTKDDDQEFDEKKFTLMQKIIIFFDLDLLKDFTYVNLMVGITVANFAEINFSILTPFILGDFGYTKSETAFLMSLLAGADIGVRFIIPFVAGRIGWDNKTFFLFGVLGMAFGRVILAHFQSFWIVVAVFLCIGLGKGLRTVFMALVIPSYVPLDRLPAATGLQLLFAGIFYFAIGPLVGLIRDATDYPTTLHCLNVATYVTAISWGFEKYFHWQKERLKNKELQSDS</sequence>
<evidence type="ECO:0000313" key="6">
    <source>
        <dbReference type="Proteomes" id="UP000092461"/>
    </source>
</evidence>
<keyword evidence="3" id="KW-0812">Transmembrane</keyword>
<dbReference type="Proteomes" id="UP000092461">
    <property type="component" value="Unassembled WGS sequence"/>
</dbReference>
<keyword evidence="3" id="KW-0472">Membrane</keyword>
<dbReference type="PANTHER" id="PTHR11360">
    <property type="entry name" value="MONOCARBOXYLATE TRANSPORTER"/>
    <property type="match status" value="1"/>
</dbReference>
<dbReference type="GO" id="GO:0016020">
    <property type="term" value="C:membrane"/>
    <property type="evidence" value="ECO:0007669"/>
    <property type="project" value="UniProtKB-SubCell"/>
</dbReference>
<feature type="transmembrane region" description="Helical" evidence="3">
    <location>
        <begin position="570"/>
        <end position="586"/>
    </location>
</feature>